<dbReference type="EMBL" id="QGGO01000001">
    <property type="protein sequence ID" value="PWK29178.1"/>
    <property type="molecule type" value="Genomic_DNA"/>
</dbReference>
<evidence type="ECO:0000313" key="4">
    <source>
        <dbReference type="EMBL" id="PWK29178.1"/>
    </source>
</evidence>
<dbReference type="PANTHER" id="PTHR46558:SF11">
    <property type="entry name" value="HTH-TYPE TRANSCRIPTIONAL REGULATOR XRE"/>
    <property type="match status" value="1"/>
</dbReference>
<evidence type="ECO:0000259" key="3">
    <source>
        <dbReference type="PROSITE" id="PS50943"/>
    </source>
</evidence>
<comment type="caution">
    <text evidence="4">The sequence shown here is derived from an EMBL/GenBank/DDBJ whole genome shotgun (WGS) entry which is preliminary data.</text>
</comment>
<dbReference type="PANTHER" id="PTHR46558">
    <property type="entry name" value="TRACRIPTIONAL REGULATORY PROTEIN-RELATED-RELATED"/>
    <property type="match status" value="1"/>
</dbReference>
<keyword evidence="2" id="KW-0175">Coiled coil</keyword>
<dbReference type="PROSITE" id="PS50943">
    <property type="entry name" value="HTH_CROC1"/>
    <property type="match status" value="1"/>
</dbReference>
<dbReference type="GO" id="GO:0003677">
    <property type="term" value="F:DNA binding"/>
    <property type="evidence" value="ECO:0007669"/>
    <property type="project" value="UniProtKB-KW"/>
</dbReference>
<dbReference type="Proteomes" id="UP000245489">
    <property type="component" value="Unassembled WGS sequence"/>
</dbReference>
<dbReference type="InterPro" id="IPR010982">
    <property type="entry name" value="Lambda_DNA-bd_dom_sf"/>
</dbReference>
<accession>A0A316EI04</accession>
<dbReference type="Pfam" id="PF01381">
    <property type="entry name" value="HTH_3"/>
    <property type="match status" value="1"/>
</dbReference>
<sequence>MENKFGSNIKVLRKKNKLTLEILGKILGVSKSALSDYENGHTVPSLDVCETIGNYFGVNLDELQNSDFSEMSLEEIQQNAKLRSASKKEEDKNDLSDPYNQLVFQNKLLNQQVDGLQIQLQLVKQLFESKVSEIKSLQVQIKLLEEKLNH</sequence>
<evidence type="ECO:0000256" key="1">
    <source>
        <dbReference type="ARBA" id="ARBA00023125"/>
    </source>
</evidence>
<keyword evidence="5" id="KW-1185">Reference proteome</keyword>
<reference evidence="4 5" key="1">
    <citation type="submission" date="2018-05" db="EMBL/GenBank/DDBJ databases">
        <title>Genomic Encyclopedia of Archaeal and Bacterial Type Strains, Phase II (KMG-II): from individual species to whole genera.</title>
        <authorList>
            <person name="Goeker M."/>
        </authorList>
    </citation>
    <scope>NUCLEOTIDE SEQUENCE [LARGE SCALE GENOMIC DNA]</scope>
    <source>
        <strain evidence="4 5">DSM 22214</strain>
    </source>
</reference>
<dbReference type="CDD" id="cd00093">
    <property type="entry name" value="HTH_XRE"/>
    <property type="match status" value="1"/>
</dbReference>
<keyword evidence="1" id="KW-0238">DNA-binding</keyword>
<dbReference type="InterPro" id="IPR001387">
    <property type="entry name" value="Cro/C1-type_HTH"/>
</dbReference>
<dbReference type="OrthoDB" id="3831186at2"/>
<feature type="domain" description="HTH cro/C1-type" evidence="3">
    <location>
        <begin position="9"/>
        <end position="63"/>
    </location>
</feature>
<feature type="coiled-coil region" evidence="2">
    <location>
        <begin position="106"/>
        <end position="147"/>
    </location>
</feature>
<gene>
    <name evidence="4" type="ORF">LV89_00016</name>
</gene>
<dbReference type="SUPFAM" id="SSF47413">
    <property type="entry name" value="lambda repressor-like DNA-binding domains"/>
    <property type="match status" value="1"/>
</dbReference>
<evidence type="ECO:0000313" key="5">
    <source>
        <dbReference type="Proteomes" id="UP000245489"/>
    </source>
</evidence>
<evidence type="ECO:0000256" key="2">
    <source>
        <dbReference type="SAM" id="Coils"/>
    </source>
</evidence>
<dbReference type="RefSeq" id="WP_109740816.1">
    <property type="nucleotide sequence ID" value="NZ_QGGO01000001.1"/>
</dbReference>
<dbReference type="Gene3D" id="1.10.260.40">
    <property type="entry name" value="lambda repressor-like DNA-binding domains"/>
    <property type="match status" value="1"/>
</dbReference>
<organism evidence="4 5">
    <name type="scientific">Arcicella aurantiaca</name>
    <dbReference type="NCBI Taxonomy" id="591202"/>
    <lineage>
        <taxon>Bacteria</taxon>
        <taxon>Pseudomonadati</taxon>
        <taxon>Bacteroidota</taxon>
        <taxon>Cytophagia</taxon>
        <taxon>Cytophagales</taxon>
        <taxon>Flectobacillaceae</taxon>
        <taxon>Arcicella</taxon>
    </lineage>
</organism>
<protein>
    <submittedName>
        <fullName evidence="4">Helix-turn-helix protein</fullName>
    </submittedName>
</protein>
<name>A0A316EI04_9BACT</name>
<dbReference type="AlphaFoldDB" id="A0A316EI04"/>
<proteinExistence type="predicted"/>
<dbReference type="SMART" id="SM00530">
    <property type="entry name" value="HTH_XRE"/>
    <property type="match status" value="1"/>
</dbReference>